<name>A0A443I3R7_BYSSP</name>
<feature type="compositionally biased region" description="Basic and acidic residues" evidence="1">
    <location>
        <begin position="166"/>
        <end position="177"/>
    </location>
</feature>
<sequence>MSSPSTAKNELVLGLTASEAKILILGMVSTTDGKVDYQLLAQKGGYKTKDSAATVYNGARRKLLKLHGDSSASATTGGAKSKTLAANEGENDESTATPASKKGTPKRKKATPAITDNNETPDSNLPTDAQLNDLDETPTPTPKRQRKKGTAVKVGSPKKTTKTSKVKAEETGKHETLDDMGNPLPSLELDAEDRALSADLDRFLKSEGN</sequence>
<dbReference type="AlphaFoldDB" id="A0A443I3R7"/>
<dbReference type="RefSeq" id="XP_028488296.1">
    <property type="nucleotide sequence ID" value="XM_028632688.1"/>
</dbReference>
<keyword evidence="3" id="KW-1185">Reference proteome</keyword>
<organism evidence="2 3">
    <name type="scientific">Byssochlamys spectabilis</name>
    <name type="common">Paecilomyces variotii</name>
    <dbReference type="NCBI Taxonomy" id="264951"/>
    <lineage>
        <taxon>Eukaryota</taxon>
        <taxon>Fungi</taxon>
        <taxon>Dikarya</taxon>
        <taxon>Ascomycota</taxon>
        <taxon>Pezizomycotina</taxon>
        <taxon>Eurotiomycetes</taxon>
        <taxon>Eurotiomycetidae</taxon>
        <taxon>Eurotiales</taxon>
        <taxon>Thermoascaceae</taxon>
        <taxon>Paecilomyces</taxon>
    </lineage>
</organism>
<reference evidence="2 3" key="1">
    <citation type="journal article" date="2018" name="Front. Microbiol.">
        <title>Genomic and genetic insights into a cosmopolitan fungus, Paecilomyces variotii (Eurotiales).</title>
        <authorList>
            <person name="Urquhart A.S."/>
            <person name="Mondo S.J."/>
            <person name="Makela M.R."/>
            <person name="Hane J.K."/>
            <person name="Wiebenga A."/>
            <person name="He G."/>
            <person name="Mihaltcheva S."/>
            <person name="Pangilinan J."/>
            <person name="Lipzen A."/>
            <person name="Barry K."/>
            <person name="de Vries R.P."/>
            <person name="Grigoriev I.V."/>
            <person name="Idnurm A."/>
        </authorList>
    </citation>
    <scope>NUCLEOTIDE SEQUENCE [LARGE SCALE GENOMIC DNA]</scope>
    <source>
        <strain evidence="2 3">CBS 101075</strain>
    </source>
</reference>
<dbReference type="Proteomes" id="UP000283841">
    <property type="component" value="Unassembled WGS sequence"/>
</dbReference>
<dbReference type="STRING" id="264951.A0A443I3R7"/>
<dbReference type="GeneID" id="39601965"/>
<feature type="compositionally biased region" description="Low complexity" evidence="1">
    <location>
        <begin position="70"/>
        <end position="83"/>
    </location>
</feature>
<protein>
    <submittedName>
        <fullName evidence="2">Putative histone h1.3</fullName>
    </submittedName>
</protein>
<evidence type="ECO:0000313" key="3">
    <source>
        <dbReference type="Proteomes" id="UP000283841"/>
    </source>
</evidence>
<dbReference type="EMBL" id="RCNU01000002">
    <property type="protein sequence ID" value="RWQ98651.1"/>
    <property type="molecule type" value="Genomic_DNA"/>
</dbReference>
<feature type="compositionally biased region" description="Polar residues" evidence="1">
    <location>
        <begin position="114"/>
        <end position="130"/>
    </location>
</feature>
<dbReference type="VEuPathDB" id="FungiDB:C8Q69DRAFT_505272"/>
<gene>
    <name evidence="2" type="ORF">C8Q69DRAFT_505272</name>
</gene>
<accession>A0A443I3R7</accession>
<feature type="region of interest" description="Disordered" evidence="1">
    <location>
        <begin position="67"/>
        <end position="193"/>
    </location>
</feature>
<proteinExistence type="predicted"/>
<evidence type="ECO:0000313" key="2">
    <source>
        <dbReference type="EMBL" id="RWQ98651.1"/>
    </source>
</evidence>
<evidence type="ECO:0000256" key="1">
    <source>
        <dbReference type="SAM" id="MobiDB-lite"/>
    </source>
</evidence>
<comment type="caution">
    <text evidence="2">The sequence shown here is derived from an EMBL/GenBank/DDBJ whole genome shotgun (WGS) entry which is preliminary data.</text>
</comment>